<dbReference type="Proteomes" id="UP000253977">
    <property type="component" value="Unassembled WGS sequence"/>
</dbReference>
<dbReference type="EMBL" id="QPMK01000001">
    <property type="protein sequence ID" value="RDD68019.1"/>
    <property type="molecule type" value="Genomic_DNA"/>
</dbReference>
<evidence type="ECO:0000256" key="1">
    <source>
        <dbReference type="ARBA" id="ARBA00022741"/>
    </source>
</evidence>
<dbReference type="Pfam" id="PF13538">
    <property type="entry name" value="UvrD_C_2"/>
    <property type="match status" value="1"/>
</dbReference>
<feature type="domain" description="UvrD-like helicase C-terminal" evidence="3">
    <location>
        <begin position="1072"/>
        <end position="1118"/>
    </location>
</feature>
<accession>A0A369TRV5</accession>
<dbReference type="Pfam" id="PF13604">
    <property type="entry name" value="AAA_30"/>
    <property type="match status" value="1"/>
</dbReference>
<dbReference type="SUPFAM" id="SSF52540">
    <property type="entry name" value="P-loop containing nucleoside triphosphate hydrolases"/>
    <property type="match status" value="2"/>
</dbReference>
<keyword evidence="2" id="KW-0067">ATP-binding</keyword>
<evidence type="ECO:0000256" key="2">
    <source>
        <dbReference type="ARBA" id="ARBA00022840"/>
    </source>
</evidence>
<dbReference type="OrthoDB" id="1826980at2"/>
<organism evidence="4 5">
    <name type="scientific">Thalassococcus profundi</name>
    <dbReference type="NCBI Taxonomy" id="2282382"/>
    <lineage>
        <taxon>Bacteria</taxon>
        <taxon>Pseudomonadati</taxon>
        <taxon>Pseudomonadota</taxon>
        <taxon>Alphaproteobacteria</taxon>
        <taxon>Rhodobacterales</taxon>
        <taxon>Roseobacteraceae</taxon>
        <taxon>Thalassococcus</taxon>
    </lineage>
</organism>
<dbReference type="GO" id="GO:0005524">
    <property type="term" value="F:ATP binding"/>
    <property type="evidence" value="ECO:0007669"/>
    <property type="project" value="UniProtKB-KW"/>
</dbReference>
<sequence>MGRIGPFNDLSSIRHFEGLRIKWERSGNHAGWQRSSRGKFMMHSAAKQLPVQHLSVRLPWHDTGWSGSVCNAPSKNSWCMVLKRIREERNAAAEEDVAGSAWSDLSEAELPACLAERGAALNTKPYSLRSRHPFADSSAETHGHFAENEFRLPPYSVQTIPFRWTRKEDAQAIAEELALPFDISREPQLSFGTVWVNDFANQQIMLDTFFSALAPEKSLIFLYAKRTPLADDPRRVLVGVGRITSVGPAQEHAYSGDTGGKLRGLMWERAVSHSIRPDGFDGFVLPYQKLLALAERDGTIDPSQFVAFAPDEGFDAFSNVAEHVDHDLAIASLLSLADKVRVIAQHIPGAWDRHLEWISERLAELWELRGAFPGLGSALHAFDVRYGTLLAMDLAQRHCVDGHWTEDPWTLVLRAFENPGAVLSPAVASQVQPLDGKRLAALPQERSELLKLLSRFSLTIEQASRFFNAESRNSLTDEDVLQNPYRLFEADRFRLDAVSIGTVDRGMFPDESVRQTFPLPDISRLEGDQDPRRVRALAVHVLSEADATGHTLLPVNQVLENIRALELDPPCRPTRDLLPLLDPVMAPEILDASLSDGTRAWQFGERREIGDLLRRQISRRQKGRRHEADHDWRDLVDRSLGKIPEDTDEAALEKLARTEKAAALEELFVTRFSLLLGPAGTGKTRLLQMLCDLPEVRGEGILLLAPTGKARVQMQQNIEGLKALTIAQFLLPDRFDPETQRYRLSHAPKVEAAGTVIIDEASMVTEDMLAAVFDALKGPKRIILVGDHRQLPPIGAGRPLVDLTRELRPWDEDREPPFPRVGPGYAELTVHRRQTGKGKAGRDDLLLASWFTDEAPDPGADEIWARMTLGETDGHVEVRIWQTDEELKDALLQALVQHVPEVEHDHDERGFGISLGGVGTDNGVFFNATWLEKNKPGSAERCESWQVLTPVRGKGHGVEELNRFLHERFRRDALRFADGRRPRTPRPSGAERIIYGDKVMSTTNKSRSVLGRRKELVSNGEIGIVVGQAKFGKAWDGKTPERLDVEFRTQPGNTFVYWPSDFGDEGAVVLELAYALTVHKSQGSQFEQVFVVIPQPCFILGRELIYTALTRQVDRVVLFVQGQPSDLRAYTSAKYSEVARRYTNLFTDPDMLAEPSGAFLERGLIHRTARGELVRSISEVVVADALNAEGIDYHYEKALHGADGIERYPDFTAEDPATGITVYWEHLGMLSDPTYSNRWDKKLEWYKAMDLEPNGRENAKGERLVTSQNRMDGAIDSAKIRQQVRDVFDL</sequence>
<reference evidence="4 5" key="1">
    <citation type="submission" date="2018-07" db="EMBL/GenBank/DDBJ databases">
        <title>Thalassococcus profundi sp. nov., a marine bacterium isolated from deep seawater of Okinawa Trough.</title>
        <authorList>
            <person name="Yu M."/>
        </authorList>
    </citation>
    <scope>NUCLEOTIDE SEQUENCE [LARGE SCALE GENOMIC DNA]</scope>
    <source>
        <strain evidence="4 5">WRAS1</strain>
    </source>
</reference>
<evidence type="ECO:0000259" key="3">
    <source>
        <dbReference type="Pfam" id="PF13538"/>
    </source>
</evidence>
<dbReference type="InterPro" id="IPR027417">
    <property type="entry name" value="P-loop_NTPase"/>
</dbReference>
<dbReference type="Gene3D" id="3.40.50.300">
    <property type="entry name" value="P-loop containing nucleotide triphosphate hydrolases"/>
    <property type="match status" value="2"/>
</dbReference>
<keyword evidence="5" id="KW-1185">Reference proteome</keyword>
<dbReference type="GO" id="GO:0003678">
    <property type="term" value="F:DNA helicase activity"/>
    <property type="evidence" value="ECO:0007669"/>
    <property type="project" value="UniProtKB-ARBA"/>
</dbReference>
<proteinExistence type="predicted"/>
<dbReference type="InterPro" id="IPR050534">
    <property type="entry name" value="Coronavir_polyprotein_1ab"/>
</dbReference>
<name>A0A369TRV5_9RHOB</name>
<dbReference type="PANTHER" id="PTHR43788">
    <property type="entry name" value="DNA2/NAM7 HELICASE FAMILY MEMBER"/>
    <property type="match status" value="1"/>
</dbReference>
<keyword evidence="4" id="KW-0378">Hydrolase</keyword>
<evidence type="ECO:0000313" key="4">
    <source>
        <dbReference type="EMBL" id="RDD68019.1"/>
    </source>
</evidence>
<dbReference type="CDD" id="cd18809">
    <property type="entry name" value="SF1_C_RecD"/>
    <property type="match status" value="1"/>
</dbReference>
<dbReference type="RefSeq" id="WP_114508998.1">
    <property type="nucleotide sequence ID" value="NZ_QPMK01000001.1"/>
</dbReference>
<protein>
    <submittedName>
        <fullName evidence="4">RNA helicase</fullName>
    </submittedName>
</protein>
<gene>
    <name evidence="4" type="ORF">DU478_00625</name>
</gene>
<dbReference type="CDD" id="cd17933">
    <property type="entry name" value="DEXSc_RecD-like"/>
    <property type="match status" value="1"/>
</dbReference>
<dbReference type="PANTHER" id="PTHR43788:SF6">
    <property type="entry name" value="DNA HELICASE B"/>
    <property type="match status" value="1"/>
</dbReference>
<dbReference type="Gene3D" id="2.30.30.940">
    <property type="match status" value="1"/>
</dbReference>
<dbReference type="InterPro" id="IPR027785">
    <property type="entry name" value="UvrD-like_helicase_C"/>
</dbReference>
<keyword evidence="4" id="KW-0347">Helicase</keyword>
<comment type="caution">
    <text evidence="4">The sequence shown here is derived from an EMBL/GenBank/DDBJ whole genome shotgun (WGS) entry which is preliminary data.</text>
</comment>
<keyword evidence="1" id="KW-0547">Nucleotide-binding</keyword>
<evidence type="ECO:0000313" key="5">
    <source>
        <dbReference type="Proteomes" id="UP000253977"/>
    </source>
</evidence>